<dbReference type="EMBL" id="JAURUE010000001">
    <property type="protein sequence ID" value="MDP9611848.1"/>
    <property type="molecule type" value="Genomic_DNA"/>
</dbReference>
<evidence type="ECO:0000259" key="3">
    <source>
        <dbReference type="PROSITE" id="PS50943"/>
    </source>
</evidence>
<evidence type="ECO:0000313" key="5">
    <source>
        <dbReference type="Proteomes" id="UP001234880"/>
    </source>
</evidence>
<evidence type="ECO:0000256" key="1">
    <source>
        <dbReference type="ARBA" id="ARBA00023125"/>
    </source>
</evidence>
<dbReference type="InterPro" id="IPR050807">
    <property type="entry name" value="TransReg_Diox_bact_type"/>
</dbReference>
<accession>A0ABT9KTT1</accession>
<reference evidence="4 5" key="1">
    <citation type="submission" date="2023-07" db="EMBL/GenBank/DDBJ databases">
        <title>Sequencing the genomes of 1000 actinobacteria strains.</title>
        <authorList>
            <person name="Klenk H.-P."/>
        </authorList>
    </citation>
    <scope>NUCLEOTIDE SEQUENCE [LARGE SCALE GENOMIC DNA]</scope>
    <source>
        <strain evidence="4 5">DSM 41600</strain>
    </source>
</reference>
<dbReference type="SMART" id="SM00530">
    <property type="entry name" value="HTH_XRE"/>
    <property type="match status" value="1"/>
</dbReference>
<evidence type="ECO:0000313" key="4">
    <source>
        <dbReference type="EMBL" id="MDP9611848.1"/>
    </source>
</evidence>
<dbReference type="InterPro" id="IPR011051">
    <property type="entry name" value="RmlC_Cupin_sf"/>
</dbReference>
<sequence>MNDDLDAVLAAVGPRLRALRRRRGATLTAVSETTGIPISTLSRLESGRRRPGLELLLPLARAYRVPVDELIGAPAESDPRVRPQPFTRNGMTIVPLSREPGGLQAYKHLLPAGLTDGREPDPRSHEGYHWLYVLRGRLRVVLGDQDFVLTEGEAAEFDTHLPHWFGNADERPVEFLSILGPQGERVRIRARYRPDDPLPLRAAPRTRTTGAPESPRSPGNRPPGAGR</sequence>
<dbReference type="PANTHER" id="PTHR46797">
    <property type="entry name" value="HTH-TYPE TRANSCRIPTIONAL REGULATOR"/>
    <property type="match status" value="1"/>
</dbReference>
<dbReference type="CDD" id="cd00093">
    <property type="entry name" value="HTH_XRE"/>
    <property type="match status" value="1"/>
</dbReference>
<dbReference type="Pfam" id="PF13560">
    <property type="entry name" value="HTH_31"/>
    <property type="match status" value="1"/>
</dbReference>
<dbReference type="InterPro" id="IPR013096">
    <property type="entry name" value="Cupin_2"/>
</dbReference>
<name>A0ABT9KTT1_9ACTN</name>
<organism evidence="4 5">
    <name type="scientific">Streptomyces demainii</name>
    <dbReference type="NCBI Taxonomy" id="588122"/>
    <lineage>
        <taxon>Bacteria</taxon>
        <taxon>Bacillati</taxon>
        <taxon>Actinomycetota</taxon>
        <taxon>Actinomycetes</taxon>
        <taxon>Kitasatosporales</taxon>
        <taxon>Streptomycetaceae</taxon>
        <taxon>Streptomyces</taxon>
    </lineage>
</organism>
<comment type="caution">
    <text evidence="4">The sequence shown here is derived from an EMBL/GenBank/DDBJ whole genome shotgun (WGS) entry which is preliminary data.</text>
</comment>
<dbReference type="PROSITE" id="PS50943">
    <property type="entry name" value="HTH_CROC1"/>
    <property type="match status" value="1"/>
</dbReference>
<keyword evidence="1" id="KW-0238">DNA-binding</keyword>
<dbReference type="SUPFAM" id="SSF47413">
    <property type="entry name" value="lambda repressor-like DNA-binding domains"/>
    <property type="match status" value="1"/>
</dbReference>
<dbReference type="CDD" id="cd02209">
    <property type="entry name" value="cupin_XRE_C"/>
    <property type="match status" value="1"/>
</dbReference>
<protein>
    <submittedName>
        <fullName evidence="4">Transcriptional regulator with XRE-family HTH domain</fullName>
    </submittedName>
</protein>
<dbReference type="InterPro" id="IPR010982">
    <property type="entry name" value="Lambda_DNA-bd_dom_sf"/>
</dbReference>
<dbReference type="Gene3D" id="2.60.120.10">
    <property type="entry name" value="Jelly Rolls"/>
    <property type="match status" value="1"/>
</dbReference>
<keyword evidence="5" id="KW-1185">Reference proteome</keyword>
<dbReference type="PANTHER" id="PTHR46797:SF1">
    <property type="entry name" value="METHYLPHOSPHONATE SYNTHASE"/>
    <property type="match status" value="1"/>
</dbReference>
<dbReference type="InterPro" id="IPR014710">
    <property type="entry name" value="RmlC-like_jellyroll"/>
</dbReference>
<dbReference type="SUPFAM" id="SSF51182">
    <property type="entry name" value="RmlC-like cupins"/>
    <property type="match status" value="1"/>
</dbReference>
<dbReference type="Proteomes" id="UP001234880">
    <property type="component" value="Unassembled WGS sequence"/>
</dbReference>
<dbReference type="Gene3D" id="1.10.260.40">
    <property type="entry name" value="lambda repressor-like DNA-binding domains"/>
    <property type="match status" value="1"/>
</dbReference>
<feature type="domain" description="HTH cro/C1-type" evidence="3">
    <location>
        <begin position="16"/>
        <end position="70"/>
    </location>
</feature>
<dbReference type="Pfam" id="PF07883">
    <property type="entry name" value="Cupin_2"/>
    <property type="match status" value="1"/>
</dbReference>
<proteinExistence type="predicted"/>
<dbReference type="InterPro" id="IPR001387">
    <property type="entry name" value="Cro/C1-type_HTH"/>
</dbReference>
<feature type="region of interest" description="Disordered" evidence="2">
    <location>
        <begin position="191"/>
        <end position="227"/>
    </location>
</feature>
<gene>
    <name evidence="4" type="ORF">JOF35_004125</name>
</gene>
<evidence type="ECO:0000256" key="2">
    <source>
        <dbReference type="SAM" id="MobiDB-lite"/>
    </source>
</evidence>